<dbReference type="AlphaFoldDB" id="A0A1E7NBS3"/>
<dbReference type="RefSeq" id="WP_030556809.1">
    <property type="nucleotide sequence ID" value="NZ_BMUB01000010.1"/>
</dbReference>
<reference evidence="4" key="4">
    <citation type="submission" date="2016-08" db="EMBL/GenBank/DDBJ databases">
        <title>Sequencing, assembly and comparative genomics of S. aureofaciens ATCC 10762.</title>
        <authorList>
            <person name="Gradnigo J.S."/>
            <person name="Johnson N."/>
            <person name="Somerville G.A."/>
        </authorList>
    </citation>
    <scope>NUCLEOTIDE SEQUENCE [LARGE SCALE GENOMIC DNA]</scope>
    <source>
        <strain evidence="4">ATCC 10762 / DSM 40127 / CCM 3239 / JCM 4008 / LMG 5968 / NBRC 12843 / NCIMB 8234 / A-377</strain>
    </source>
</reference>
<reference evidence="2" key="1">
    <citation type="journal article" date="2014" name="Int. J. Syst. Evol. Microbiol.">
        <title>Complete genome sequence of Corynebacterium casei LMG S-19264T (=DSM 44701T), isolated from a smear-ripened cheese.</title>
        <authorList>
            <consortium name="US DOE Joint Genome Institute (JGI-PGF)"/>
            <person name="Walter F."/>
            <person name="Albersmeier A."/>
            <person name="Kalinowski J."/>
            <person name="Ruckert C."/>
        </authorList>
    </citation>
    <scope>NUCLEOTIDE SEQUENCE</scope>
    <source>
        <strain evidence="2">JCM 4434</strain>
    </source>
</reference>
<dbReference type="GeneID" id="97487550"/>
<feature type="signal peptide" evidence="1">
    <location>
        <begin position="1"/>
        <end position="27"/>
    </location>
</feature>
<name>A0A1E7NBS3_KITAU</name>
<feature type="chain" id="PRO_5036306979" evidence="1">
    <location>
        <begin position="28"/>
        <end position="184"/>
    </location>
</feature>
<protein>
    <submittedName>
        <fullName evidence="3">Uncharacterized protein</fullName>
    </submittedName>
</protein>
<dbReference type="Proteomes" id="UP000037395">
    <property type="component" value="Unassembled WGS sequence"/>
</dbReference>
<dbReference type="EMBL" id="JPRF03000016">
    <property type="protein sequence ID" value="OEV38108.1"/>
    <property type="molecule type" value="Genomic_DNA"/>
</dbReference>
<comment type="caution">
    <text evidence="3">The sequence shown here is derived from an EMBL/GenBank/DDBJ whole genome shotgun (WGS) entry which is preliminary data.</text>
</comment>
<gene>
    <name evidence="2" type="ORF">GCM10010502_45310</name>
    <name evidence="3" type="ORF">HS99_0023190</name>
</gene>
<proteinExistence type="predicted"/>
<reference evidence="3" key="3">
    <citation type="submission" date="2016-08" db="EMBL/GenBank/DDBJ databases">
        <title>Sequencing, Assembly and Comparative Genomics of S. aureofaciens ATCC 10762.</title>
        <authorList>
            <person name="Gradnigo J.S."/>
            <person name="Johnson N."/>
            <person name="Somerville G.A."/>
        </authorList>
    </citation>
    <scope>NUCLEOTIDE SEQUENCE [LARGE SCALE GENOMIC DNA]</scope>
    <source>
        <strain evidence="3">ATCC 10762</strain>
    </source>
</reference>
<evidence type="ECO:0000256" key="1">
    <source>
        <dbReference type="SAM" id="SignalP"/>
    </source>
</evidence>
<dbReference type="Proteomes" id="UP000610124">
    <property type="component" value="Unassembled WGS sequence"/>
</dbReference>
<accession>A0A1E7NBS3</accession>
<evidence type="ECO:0000313" key="4">
    <source>
        <dbReference type="Proteomes" id="UP000037395"/>
    </source>
</evidence>
<evidence type="ECO:0000313" key="2">
    <source>
        <dbReference type="EMBL" id="GGU87690.1"/>
    </source>
</evidence>
<reference evidence="2" key="5">
    <citation type="submission" date="2020-09" db="EMBL/GenBank/DDBJ databases">
        <authorList>
            <person name="Sun Q."/>
            <person name="Ohkuma M."/>
        </authorList>
    </citation>
    <scope>NUCLEOTIDE SEQUENCE</scope>
    <source>
        <strain evidence="2">JCM 4434</strain>
    </source>
</reference>
<keyword evidence="4" id="KW-1185">Reference proteome</keyword>
<dbReference type="EMBL" id="BMUB01000010">
    <property type="protein sequence ID" value="GGU87690.1"/>
    <property type="molecule type" value="Genomic_DNA"/>
</dbReference>
<accession>A0A8H9HTD7</accession>
<organism evidence="3 4">
    <name type="scientific">Kitasatospora aureofaciens</name>
    <name type="common">Streptomyces aureofaciens</name>
    <dbReference type="NCBI Taxonomy" id="1894"/>
    <lineage>
        <taxon>Bacteria</taxon>
        <taxon>Bacillati</taxon>
        <taxon>Actinomycetota</taxon>
        <taxon>Actinomycetes</taxon>
        <taxon>Kitasatosporales</taxon>
        <taxon>Streptomycetaceae</taxon>
        <taxon>Kitasatospora</taxon>
    </lineage>
</organism>
<dbReference type="OrthoDB" id="4230938at2"/>
<sequence>MRKFTAAVALTTAALALAAGSAGTASAAPVPAQRPGQHLTLHSWTLLSDHGPGPTPGERLTAQVSARTIDGRAQGHVVVQHVFETSGTVRAEFDVDCLAVDANGAVTVTGPISKTVITPLGGEPYLFEEGLHPEAGLTFYPTDEQHQRRAGWSRTDPDLHTEVVKCGAVPASLWVLDGGTFLRR</sequence>
<keyword evidence="1" id="KW-0732">Signal</keyword>
<reference evidence="3 4" key="2">
    <citation type="submission" date="2014-07" db="EMBL/GenBank/DDBJ databases">
        <authorList>
            <person name="Zhang J.E."/>
            <person name="Yang H."/>
            <person name="Guo J."/>
            <person name="Deng Z."/>
            <person name="Luo H."/>
            <person name="Luo M."/>
            <person name="Zhao B."/>
        </authorList>
    </citation>
    <scope>NUCLEOTIDE SEQUENCE [LARGE SCALE GENOMIC DNA]</scope>
    <source>
        <strain evidence="3">ATCC 10762</strain>
        <strain evidence="4">ATCC 10762 / DSM 40127 / CCM 3239 / JCM 4008 / LMG 5968 / NBRC 12843 / NCIMB 8234 / A-377</strain>
    </source>
</reference>
<evidence type="ECO:0000313" key="3">
    <source>
        <dbReference type="EMBL" id="OEV38108.1"/>
    </source>
</evidence>